<sequence>MRCWDGHPSYSSLKSSHASSDSLLEFLRLLESCSVEPPGHPPLSLRVCPPSPSELSHRVQLSHPTKFSLLLKNWRLPPPPLLLAKSRMATTKLALPHFLNLPLPPIPFEQASSSKSNTGSNSAATSQPLLFKLNLSPEQYDELLNLDAEVEEGEEGGLRVEFDPSGKAALHLNPTRILQLNPTRSGPSRTNRPEEIYRHTPTSTSSSSRSPLTGLFRIPTSTSVYDLQRPPPPSDLPIAPPPQTRSIEPTKPSNPKPSQHMPTNHNPPPSRPLRQTTESTRSEKEKLAGQKLKEKRLEDDRKKKEKQMVILPDVPPPAPANKRVRPTKLKPSTKQTSAPTNRQPASTAASHTSLSSRNQPIPPAPASQPLPPRRALPGSQSGKQLAHGLNQHLANPSASLSKFIPSHPAPEVPPPPPSQPLPAPAPPPVTFKPSSSNNRSKPPTPNPSLLTDPRSAPPSEPPSATKLRTTTRLTDLSEEGATDHRRQDTPSQPTKPPSPPVATLKPKESTSQLSKSSPRLGAGPNGVKSQSTLPEPNGSSSTHERTSSGASVHKRPVRKQAPLADSKTSDSPQVDRARSPTDSDVPNSSSKRQRPDTLTANPTPPLTRPKKSQRRDTNERRPSDNSPAPSTQSNDRSRSNNGVARTEDQPRRTGIVVKKIPVPVERSPVVGSNETATTSLPVNRKRALDPEPVLPVNPINKRVRQEEGGISLSGSGLPTIRKMVRAVPPAPVPVVAEAENGHVKKVKKKKKSFRNVDYTSSEAEEGEEPGEIISSSSKSRPSLPTKTSNYRPSPNEIEKVPPPRSVEPERTRDVPGRSQRAISPVQSSTKANTKQASRTQEEEEARVESSQESISKPSTKKPTDPDPDYDRLRLSYHQLLNHYHFVCDHIDQLQKDRQLCQNLLDVQDLICEVQGLEVELDRLAKQIALKYSASHSS</sequence>
<feature type="compositionally biased region" description="Polar residues" evidence="1">
    <location>
        <begin position="624"/>
        <end position="643"/>
    </location>
</feature>
<evidence type="ECO:0000313" key="3">
    <source>
        <dbReference type="Proteomes" id="UP000239156"/>
    </source>
</evidence>
<reference evidence="2" key="1">
    <citation type="submission" date="2017-12" db="EMBL/GenBank/DDBJ databases">
        <title>Gene loss provides genomic basis for host adaptation in cereal stripe rust fungi.</title>
        <authorList>
            <person name="Xia C."/>
        </authorList>
    </citation>
    <scope>NUCLEOTIDE SEQUENCE [LARGE SCALE GENOMIC DNA]</scope>
    <source>
        <strain evidence="2">93-210</strain>
    </source>
</reference>
<accession>A0A2S4UIN9</accession>
<dbReference type="AlphaFoldDB" id="A0A2S4UIN9"/>
<feature type="region of interest" description="Disordered" evidence="1">
    <location>
        <begin position="174"/>
        <end position="700"/>
    </location>
</feature>
<name>A0A2S4UIN9_9BASI</name>
<feature type="compositionally biased region" description="Polar residues" evidence="1">
    <location>
        <begin position="527"/>
        <end position="541"/>
    </location>
</feature>
<comment type="caution">
    <text evidence="2">The sequence shown here is derived from an EMBL/GenBank/DDBJ whole genome shotgun (WGS) entry which is preliminary data.</text>
</comment>
<dbReference type="Proteomes" id="UP000239156">
    <property type="component" value="Unassembled WGS sequence"/>
</dbReference>
<feature type="compositionally biased region" description="Polar residues" evidence="1">
    <location>
        <begin position="176"/>
        <end position="190"/>
    </location>
</feature>
<feature type="compositionally biased region" description="Basic and acidic residues" evidence="1">
    <location>
        <begin position="861"/>
        <end position="870"/>
    </location>
</feature>
<feature type="compositionally biased region" description="Polar residues" evidence="1">
    <location>
        <begin position="820"/>
        <end position="836"/>
    </location>
</feature>
<gene>
    <name evidence="2" type="ORF">PSTT_15281</name>
</gene>
<feature type="region of interest" description="Disordered" evidence="1">
    <location>
        <begin position="734"/>
        <end position="870"/>
    </location>
</feature>
<feature type="compositionally biased region" description="Polar residues" evidence="1">
    <location>
        <begin position="582"/>
        <end position="601"/>
    </location>
</feature>
<feature type="compositionally biased region" description="Basic and acidic residues" evidence="1">
    <location>
        <begin position="796"/>
        <end position="815"/>
    </location>
</feature>
<evidence type="ECO:0000256" key="1">
    <source>
        <dbReference type="SAM" id="MobiDB-lite"/>
    </source>
</evidence>
<feature type="compositionally biased region" description="Pro residues" evidence="1">
    <location>
        <begin position="360"/>
        <end position="374"/>
    </location>
</feature>
<dbReference type="PRINTS" id="PR01217">
    <property type="entry name" value="PRICHEXTENSN"/>
</dbReference>
<feature type="compositionally biased region" description="Low complexity" evidence="1">
    <location>
        <begin position="200"/>
        <end position="213"/>
    </location>
</feature>
<feature type="compositionally biased region" description="Low complexity" evidence="1">
    <location>
        <begin position="345"/>
        <end position="356"/>
    </location>
</feature>
<proteinExistence type="predicted"/>
<feature type="compositionally biased region" description="Low complexity" evidence="1">
    <location>
        <begin position="431"/>
        <end position="441"/>
    </location>
</feature>
<feature type="compositionally biased region" description="Low complexity" evidence="1">
    <location>
        <begin position="462"/>
        <end position="474"/>
    </location>
</feature>
<feature type="compositionally biased region" description="Pro residues" evidence="1">
    <location>
        <begin position="229"/>
        <end position="243"/>
    </location>
</feature>
<protein>
    <submittedName>
        <fullName evidence="2">Uncharacterized protein</fullName>
    </submittedName>
</protein>
<dbReference type="VEuPathDB" id="FungiDB:PSTT_15281"/>
<feature type="compositionally biased region" description="Polar residues" evidence="1">
    <location>
        <begin position="670"/>
        <end position="681"/>
    </location>
</feature>
<keyword evidence="3" id="KW-1185">Reference proteome</keyword>
<feature type="compositionally biased region" description="Basic residues" evidence="1">
    <location>
        <begin position="743"/>
        <end position="753"/>
    </location>
</feature>
<feature type="compositionally biased region" description="Low complexity" evidence="1">
    <location>
        <begin position="771"/>
        <end position="782"/>
    </location>
</feature>
<feature type="compositionally biased region" description="Polar residues" evidence="1">
    <location>
        <begin position="330"/>
        <end position="344"/>
    </location>
</feature>
<dbReference type="EMBL" id="PKSL01000273">
    <property type="protein sequence ID" value="POV97096.1"/>
    <property type="molecule type" value="Genomic_DNA"/>
</dbReference>
<organism evidence="2 3">
    <name type="scientific">Puccinia striiformis</name>
    <dbReference type="NCBI Taxonomy" id="27350"/>
    <lineage>
        <taxon>Eukaryota</taxon>
        <taxon>Fungi</taxon>
        <taxon>Dikarya</taxon>
        <taxon>Basidiomycota</taxon>
        <taxon>Pucciniomycotina</taxon>
        <taxon>Pucciniomycetes</taxon>
        <taxon>Pucciniales</taxon>
        <taxon>Pucciniaceae</taxon>
        <taxon>Puccinia</taxon>
    </lineage>
</organism>
<feature type="compositionally biased region" description="Basic and acidic residues" evidence="1">
    <location>
        <begin position="614"/>
        <end position="623"/>
    </location>
</feature>
<feature type="compositionally biased region" description="Polar residues" evidence="1">
    <location>
        <begin position="244"/>
        <end position="264"/>
    </location>
</feature>
<feature type="compositionally biased region" description="Low complexity" evidence="1">
    <location>
        <begin position="848"/>
        <end position="857"/>
    </location>
</feature>
<evidence type="ECO:0000313" key="2">
    <source>
        <dbReference type="EMBL" id="POV97096.1"/>
    </source>
</evidence>
<dbReference type="VEuPathDB" id="FungiDB:PSHT_10068"/>
<feature type="compositionally biased region" description="Basic and acidic residues" evidence="1">
    <location>
        <begin position="280"/>
        <end position="302"/>
    </location>
</feature>
<feature type="compositionally biased region" description="Pro residues" evidence="1">
    <location>
        <begin position="407"/>
        <end position="430"/>
    </location>
</feature>